<reference evidence="1 2" key="1">
    <citation type="submission" date="2012-04" db="EMBL/GenBank/DDBJ databases">
        <authorList>
            <person name="Genoscope - CEA"/>
        </authorList>
    </citation>
    <scope>NUCLEOTIDE SEQUENCE [LARGE SCALE GENOMIC DNA]</scope>
    <source>
        <strain evidence="1 2">9808</strain>
    </source>
</reference>
<organism evidence="1 2">
    <name type="scientific">Microcystis aeruginosa PCC 9808</name>
    <dbReference type="NCBI Taxonomy" id="1160284"/>
    <lineage>
        <taxon>Bacteria</taxon>
        <taxon>Bacillati</taxon>
        <taxon>Cyanobacteriota</taxon>
        <taxon>Cyanophyceae</taxon>
        <taxon>Oscillatoriophycideae</taxon>
        <taxon>Chroococcales</taxon>
        <taxon>Microcystaceae</taxon>
        <taxon>Microcystis</taxon>
    </lineage>
</organism>
<name>I4HXM6_MICAE</name>
<sequence>MIDWLIVWGVTQAAGSLVFSVMQELAIEGAKDYGKEFFKNSLVVCQV</sequence>
<dbReference type="EMBL" id="CAIN01000253">
    <property type="protein sequence ID" value="CCI26800.1"/>
    <property type="molecule type" value="Genomic_DNA"/>
</dbReference>
<accession>I4HXM6</accession>
<dbReference type="HOGENOM" id="CLU_3170235_0_0_3"/>
<evidence type="ECO:0000313" key="2">
    <source>
        <dbReference type="Proteomes" id="UP000005291"/>
    </source>
</evidence>
<dbReference type="Proteomes" id="UP000005291">
    <property type="component" value="Unassembled WGS sequence"/>
</dbReference>
<protein>
    <submittedName>
        <fullName evidence="1">Uncharacterized protein</fullName>
    </submittedName>
</protein>
<evidence type="ECO:0000313" key="1">
    <source>
        <dbReference type="EMBL" id="CCI26800.1"/>
    </source>
</evidence>
<comment type="caution">
    <text evidence="1">The sequence shown here is derived from an EMBL/GenBank/DDBJ whole genome shotgun (WGS) entry which is preliminary data.</text>
</comment>
<dbReference type="AlphaFoldDB" id="I4HXM6"/>
<proteinExistence type="predicted"/>
<gene>
    <name evidence="1" type="ORF">MICAG_3260002</name>
</gene>